<organism evidence="1">
    <name type="scientific">marine sediment metagenome</name>
    <dbReference type="NCBI Taxonomy" id="412755"/>
    <lineage>
        <taxon>unclassified sequences</taxon>
        <taxon>metagenomes</taxon>
        <taxon>ecological metagenomes</taxon>
    </lineage>
</organism>
<reference evidence="1" key="1">
    <citation type="journal article" date="2014" name="Front. Microbiol.">
        <title>High frequency of phylogenetically diverse reductive dehalogenase-homologous genes in deep subseafloor sedimentary metagenomes.</title>
        <authorList>
            <person name="Kawai M."/>
            <person name="Futagami T."/>
            <person name="Toyoda A."/>
            <person name="Takaki Y."/>
            <person name="Nishi S."/>
            <person name="Hori S."/>
            <person name="Arai W."/>
            <person name="Tsubouchi T."/>
            <person name="Morono Y."/>
            <person name="Uchiyama I."/>
            <person name="Ito T."/>
            <person name="Fujiyama A."/>
            <person name="Inagaki F."/>
            <person name="Takami H."/>
        </authorList>
    </citation>
    <scope>NUCLEOTIDE SEQUENCE</scope>
    <source>
        <strain evidence="1">Expedition CK06-06</strain>
    </source>
</reference>
<dbReference type="AlphaFoldDB" id="X1NS93"/>
<evidence type="ECO:0000313" key="1">
    <source>
        <dbReference type="EMBL" id="GAI21514.1"/>
    </source>
</evidence>
<dbReference type="EMBL" id="BARV01022567">
    <property type="protein sequence ID" value="GAI21514.1"/>
    <property type="molecule type" value="Genomic_DNA"/>
</dbReference>
<gene>
    <name evidence="1" type="ORF">S06H3_37184</name>
</gene>
<comment type="caution">
    <text evidence="1">The sequence shown here is derived from an EMBL/GenBank/DDBJ whole genome shotgun (WGS) entry which is preliminary data.</text>
</comment>
<proteinExistence type="predicted"/>
<sequence>MRAKLELSEVARKSVAYKPKLPGYLTLSDINKLGVIGARINKDG</sequence>
<name>X1NS93_9ZZZZ</name>
<protein>
    <submittedName>
        <fullName evidence="1">Uncharacterized protein</fullName>
    </submittedName>
</protein>
<accession>X1NS93</accession>